<reference evidence="1" key="1">
    <citation type="submission" date="2006-10" db="EMBL/GenBank/DDBJ databases">
        <title>Complete sequence of Solibacter usitatus Ellin6076.</title>
        <authorList>
            <consortium name="US DOE Joint Genome Institute"/>
            <person name="Copeland A."/>
            <person name="Lucas S."/>
            <person name="Lapidus A."/>
            <person name="Barry K."/>
            <person name="Detter J.C."/>
            <person name="Glavina del Rio T."/>
            <person name="Hammon N."/>
            <person name="Israni S."/>
            <person name="Dalin E."/>
            <person name="Tice H."/>
            <person name="Pitluck S."/>
            <person name="Thompson L.S."/>
            <person name="Brettin T."/>
            <person name="Bruce D."/>
            <person name="Han C."/>
            <person name="Tapia R."/>
            <person name="Gilna P."/>
            <person name="Schmutz J."/>
            <person name="Larimer F."/>
            <person name="Land M."/>
            <person name="Hauser L."/>
            <person name="Kyrpides N."/>
            <person name="Mikhailova N."/>
            <person name="Janssen P.H."/>
            <person name="Kuske C.R."/>
            <person name="Richardson P."/>
        </authorList>
    </citation>
    <scope>NUCLEOTIDE SEQUENCE</scope>
    <source>
        <strain evidence="1">Ellin6076</strain>
    </source>
</reference>
<dbReference type="PANTHER" id="PTHR36439:SF1">
    <property type="entry name" value="DUF1697 DOMAIN-CONTAINING PROTEIN"/>
    <property type="match status" value="1"/>
</dbReference>
<sequence length="185" mass="20670">MMVYISLLRGINVGGNNLVKMEALRALYEKLKFRDVVSYVQSGNVVFRAAETNRARIADRIEDAIEGEFGHRPRVVLRTTAELRDLMARNPFARRAGIEPGKLVVTFLAGELPDEARVKLESLPKTPEEMHLHVRELFTYFPNGMGQSKLSLAAVDRALKIPGTARNWNTVSKLLALAEGLEITP</sequence>
<dbReference type="SUPFAM" id="SSF160379">
    <property type="entry name" value="SP0830-like"/>
    <property type="match status" value="1"/>
</dbReference>
<dbReference type="HOGENOM" id="CLU_106303_2_0_0"/>
<dbReference type="InParanoid" id="Q023J6"/>
<organism evidence="1">
    <name type="scientific">Solibacter usitatus (strain Ellin6076)</name>
    <dbReference type="NCBI Taxonomy" id="234267"/>
    <lineage>
        <taxon>Bacteria</taxon>
        <taxon>Pseudomonadati</taxon>
        <taxon>Acidobacteriota</taxon>
        <taxon>Terriglobia</taxon>
        <taxon>Bryobacterales</taxon>
        <taxon>Solibacteraceae</taxon>
        <taxon>Candidatus Solibacter</taxon>
    </lineage>
</organism>
<evidence type="ECO:0008006" key="2">
    <source>
        <dbReference type="Google" id="ProtNLM"/>
    </source>
</evidence>
<dbReference type="OrthoDB" id="9806494at2"/>
<dbReference type="Gene3D" id="3.30.70.1280">
    <property type="entry name" value="SP0830-like domains"/>
    <property type="match status" value="1"/>
</dbReference>
<dbReference type="eggNOG" id="COG3797">
    <property type="taxonomic scope" value="Bacteria"/>
</dbReference>
<dbReference type="EMBL" id="CP000473">
    <property type="protein sequence ID" value="ABJ83844.1"/>
    <property type="molecule type" value="Genomic_DNA"/>
</dbReference>
<dbReference type="PANTHER" id="PTHR36439">
    <property type="entry name" value="BLL4334 PROTEIN"/>
    <property type="match status" value="1"/>
</dbReference>
<dbReference type="Pfam" id="PF08002">
    <property type="entry name" value="DUF1697"/>
    <property type="match status" value="1"/>
</dbReference>
<dbReference type="PIRSF" id="PIRSF008502">
    <property type="entry name" value="UCP008502"/>
    <property type="match status" value="1"/>
</dbReference>
<dbReference type="AlphaFoldDB" id="Q023J6"/>
<protein>
    <recommendedName>
        <fullName evidence="2">DUF1697 domain-containing protein</fullName>
    </recommendedName>
</protein>
<proteinExistence type="predicted"/>
<dbReference type="STRING" id="234267.Acid_2858"/>
<dbReference type="InterPro" id="IPR012545">
    <property type="entry name" value="DUF1697"/>
</dbReference>
<name>Q023J6_SOLUE</name>
<dbReference type="KEGG" id="sus:Acid_2858"/>
<gene>
    <name evidence="1" type="ordered locus">Acid_2858</name>
</gene>
<accession>Q023J6</accession>
<evidence type="ECO:0000313" key="1">
    <source>
        <dbReference type="EMBL" id="ABJ83844.1"/>
    </source>
</evidence>